<sequence length="65" mass="7348">MHKIILNIIYRLETLRNQAPACEKSAYTKAIAEVMDIYDMACFSRAEKKDKKKSQAGANCHGSKN</sequence>
<organism evidence="1 2">
    <name type="scientific">Hungatella hathewayi</name>
    <dbReference type="NCBI Taxonomy" id="154046"/>
    <lineage>
        <taxon>Bacteria</taxon>
        <taxon>Bacillati</taxon>
        <taxon>Bacillota</taxon>
        <taxon>Clostridia</taxon>
        <taxon>Lachnospirales</taxon>
        <taxon>Lachnospiraceae</taxon>
        <taxon>Hungatella</taxon>
    </lineage>
</organism>
<reference evidence="1" key="1">
    <citation type="submission" date="2022-01" db="EMBL/GenBank/DDBJ databases">
        <title>Novel bile acid biosynthetic pathways are enriched in the microbiome of centenarians.</title>
        <authorList>
            <person name="Sato Y."/>
            <person name="Atarashi K."/>
            <person name="Plichta R.D."/>
            <person name="Arai Y."/>
            <person name="Sasajima S."/>
            <person name="Kearney M.S."/>
            <person name="Suda W."/>
            <person name="Takeshita K."/>
            <person name="Sasaki T."/>
            <person name="Okamoto S."/>
            <person name="Skelly N.A."/>
            <person name="Okamura Y."/>
            <person name="Vlamakis H."/>
            <person name="Li Y."/>
            <person name="Tanoue T."/>
            <person name="Takei H."/>
            <person name="Nittono H."/>
            <person name="Narushima S."/>
            <person name="Irie J."/>
            <person name="Itoh H."/>
            <person name="Moriya K."/>
            <person name="Sugiura Y."/>
            <person name="Suematsu M."/>
            <person name="Moritoki N."/>
            <person name="Shibata S."/>
            <person name="Littman R.D."/>
            <person name="Fischbach A.M."/>
            <person name="Uwamino Y."/>
            <person name="Inoue T."/>
            <person name="Honda A."/>
            <person name="Hattori M."/>
            <person name="Murai T."/>
            <person name="Xavier J.R."/>
            <person name="Hirose N."/>
            <person name="Honda K."/>
        </authorList>
    </citation>
    <scope>NUCLEOTIDE SEQUENCE</scope>
    <source>
        <strain evidence="1">CE91-St55</strain>
    </source>
</reference>
<gene>
    <name evidence="1" type="ORF">CE91St55_40710</name>
</gene>
<evidence type="ECO:0000313" key="1">
    <source>
        <dbReference type="EMBL" id="GKH02090.1"/>
    </source>
</evidence>
<accession>A0AA37JI95</accession>
<comment type="caution">
    <text evidence="1">The sequence shown here is derived from an EMBL/GenBank/DDBJ whole genome shotgun (WGS) entry which is preliminary data.</text>
</comment>
<dbReference type="EMBL" id="BQNJ01000001">
    <property type="protein sequence ID" value="GKH02090.1"/>
    <property type="molecule type" value="Genomic_DNA"/>
</dbReference>
<dbReference type="RefSeq" id="WP_244052756.1">
    <property type="nucleotide sequence ID" value="NZ_BQNJ01000001.1"/>
</dbReference>
<dbReference type="AlphaFoldDB" id="A0AA37JI95"/>
<name>A0AA37JI95_9FIRM</name>
<proteinExistence type="predicted"/>
<evidence type="ECO:0000313" key="2">
    <source>
        <dbReference type="Proteomes" id="UP001055091"/>
    </source>
</evidence>
<dbReference type="Proteomes" id="UP001055091">
    <property type="component" value="Unassembled WGS sequence"/>
</dbReference>
<protein>
    <submittedName>
        <fullName evidence="1">Uncharacterized protein</fullName>
    </submittedName>
</protein>